<dbReference type="Gene3D" id="1.25.40.10">
    <property type="entry name" value="Tetratricopeptide repeat domain"/>
    <property type="match status" value="1"/>
</dbReference>
<evidence type="ECO:0000313" key="1">
    <source>
        <dbReference type="EMBL" id="KAA9007027.1"/>
    </source>
</evidence>
<reference evidence="1 2" key="1">
    <citation type="submission" date="2019-09" db="EMBL/GenBank/DDBJ databases">
        <authorList>
            <person name="Park J.-S."/>
            <person name="Choi H.-J."/>
        </authorList>
    </citation>
    <scope>NUCLEOTIDE SEQUENCE [LARGE SCALE GENOMIC DNA]</scope>
    <source>
        <strain evidence="1 2">176SS1-4</strain>
    </source>
</reference>
<gene>
    <name evidence="1" type="ORF">F3S47_14785</name>
</gene>
<accession>A0A5J5GG10</accession>
<keyword evidence="2" id="KW-1185">Reference proteome</keyword>
<organism evidence="1 2">
    <name type="scientific">Histidinibacterium aquaticum</name>
    <dbReference type="NCBI Taxonomy" id="2613962"/>
    <lineage>
        <taxon>Bacteria</taxon>
        <taxon>Pseudomonadati</taxon>
        <taxon>Pseudomonadota</taxon>
        <taxon>Alphaproteobacteria</taxon>
        <taxon>Rhodobacterales</taxon>
        <taxon>Paracoccaceae</taxon>
        <taxon>Histidinibacterium</taxon>
    </lineage>
</organism>
<evidence type="ECO:0008006" key="3">
    <source>
        <dbReference type="Google" id="ProtNLM"/>
    </source>
</evidence>
<sequence>MTPDDPLIVDAEFLARQAWSLRWSSRQRSCEMAEAALEASDRQSVTGSAYRTLAWQSRWRGSFRWCGIFGRKALEVLDPVRSPDMVGDVHASLAVMHYSSGRRDLGIDAVESGFRAIGPQGHTETRVDLMAVRSRILRHRNRPEECLSMLLRAQELVQGAPAARIQMEIARHLNATDEPEEALRHGLEAVVKAQHHDNRLVLPYAFEVVAATQIALGQLVRARRHLEDAWTCAEETEDTRARCLVRYQRGRLARAEGNPYEALAEFEAGLEAARMMPYAYGEARLHRELAELHEEAGLADAALASWKSYARLKRAESD</sequence>
<dbReference type="AlphaFoldDB" id="A0A5J5GG10"/>
<proteinExistence type="predicted"/>
<dbReference type="Proteomes" id="UP000326554">
    <property type="component" value="Unassembled WGS sequence"/>
</dbReference>
<dbReference type="RefSeq" id="WP_150446046.1">
    <property type="nucleotide sequence ID" value="NZ_VYQE01000004.1"/>
</dbReference>
<dbReference type="EMBL" id="VYQE01000004">
    <property type="protein sequence ID" value="KAA9007027.1"/>
    <property type="molecule type" value="Genomic_DNA"/>
</dbReference>
<dbReference type="SUPFAM" id="SSF48452">
    <property type="entry name" value="TPR-like"/>
    <property type="match status" value="1"/>
</dbReference>
<dbReference type="InterPro" id="IPR011990">
    <property type="entry name" value="TPR-like_helical_dom_sf"/>
</dbReference>
<name>A0A5J5GG10_9RHOB</name>
<comment type="caution">
    <text evidence="1">The sequence shown here is derived from an EMBL/GenBank/DDBJ whole genome shotgun (WGS) entry which is preliminary data.</text>
</comment>
<protein>
    <recommendedName>
        <fullName evidence="3">Tetratricopeptide repeat protein</fullName>
    </recommendedName>
</protein>
<evidence type="ECO:0000313" key="2">
    <source>
        <dbReference type="Proteomes" id="UP000326554"/>
    </source>
</evidence>